<comment type="caution">
    <text evidence="1">The sequence shown here is derived from an EMBL/GenBank/DDBJ whole genome shotgun (WGS) entry which is preliminary data.</text>
</comment>
<proteinExistence type="predicted"/>
<dbReference type="EMBL" id="BGPR01025241">
    <property type="protein sequence ID" value="GBN93984.1"/>
    <property type="molecule type" value="Genomic_DNA"/>
</dbReference>
<dbReference type="AlphaFoldDB" id="A0A4Y2T076"/>
<dbReference type="Proteomes" id="UP000499080">
    <property type="component" value="Unassembled WGS sequence"/>
</dbReference>
<name>A0A4Y2T076_ARAVE</name>
<keyword evidence="2" id="KW-1185">Reference proteome</keyword>
<reference evidence="1 2" key="1">
    <citation type="journal article" date="2019" name="Sci. Rep.">
        <title>Orb-weaving spider Araneus ventricosus genome elucidates the spidroin gene catalogue.</title>
        <authorList>
            <person name="Kono N."/>
            <person name="Nakamura H."/>
            <person name="Ohtoshi R."/>
            <person name="Moran D.A.P."/>
            <person name="Shinohara A."/>
            <person name="Yoshida Y."/>
            <person name="Fujiwara M."/>
            <person name="Mori M."/>
            <person name="Tomita M."/>
            <person name="Arakawa K."/>
        </authorList>
    </citation>
    <scope>NUCLEOTIDE SEQUENCE [LARGE SCALE GENOMIC DNA]</scope>
</reference>
<accession>A0A4Y2T076</accession>
<gene>
    <name evidence="1" type="ORF">AVEN_80289_1</name>
</gene>
<sequence length="138" mass="15983">MGEAEVFFGIHSPFVPMNPVTEGHEIRLGYYYHFQVQLEKEKHLLPSPYQTNCRDNEPSDDGEKFTNPNSYQVCLEMCRSEFSKEIYGCDYGMTMQLSANHWCFRGKQIFALNFNPMRPIPPQTTPFDKDRTQAVSGT</sequence>
<protein>
    <submittedName>
        <fullName evidence="1">Uncharacterized protein</fullName>
    </submittedName>
</protein>
<dbReference type="OrthoDB" id="6455132at2759"/>
<evidence type="ECO:0000313" key="1">
    <source>
        <dbReference type="EMBL" id="GBN93984.1"/>
    </source>
</evidence>
<organism evidence="1 2">
    <name type="scientific">Araneus ventricosus</name>
    <name type="common">Orbweaver spider</name>
    <name type="synonym">Epeira ventricosa</name>
    <dbReference type="NCBI Taxonomy" id="182803"/>
    <lineage>
        <taxon>Eukaryota</taxon>
        <taxon>Metazoa</taxon>
        <taxon>Ecdysozoa</taxon>
        <taxon>Arthropoda</taxon>
        <taxon>Chelicerata</taxon>
        <taxon>Arachnida</taxon>
        <taxon>Araneae</taxon>
        <taxon>Araneomorphae</taxon>
        <taxon>Entelegynae</taxon>
        <taxon>Araneoidea</taxon>
        <taxon>Araneidae</taxon>
        <taxon>Araneus</taxon>
    </lineage>
</organism>
<evidence type="ECO:0000313" key="2">
    <source>
        <dbReference type="Proteomes" id="UP000499080"/>
    </source>
</evidence>